<protein>
    <submittedName>
        <fullName evidence="7">Unnamed protein product</fullName>
    </submittedName>
</protein>
<feature type="region of interest" description="Disordered" evidence="4">
    <location>
        <begin position="2996"/>
        <end position="3032"/>
    </location>
</feature>
<feature type="region of interest" description="Disordered" evidence="4">
    <location>
        <begin position="148"/>
        <end position="169"/>
    </location>
</feature>
<keyword evidence="2" id="KW-0813">Transport</keyword>
<proteinExistence type="inferred from homology"/>
<feature type="compositionally biased region" description="Polar residues" evidence="4">
    <location>
        <begin position="3102"/>
        <end position="3111"/>
    </location>
</feature>
<dbReference type="GO" id="GO:0006869">
    <property type="term" value="P:lipid transport"/>
    <property type="evidence" value="ECO:0007669"/>
    <property type="project" value="UniProtKB-KW"/>
</dbReference>
<evidence type="ECO:0000259" key="6">
    <source>
        <dbReference type="Pfam" id="PF25036"/>
    </source>
</evidence>
<feature type="compositionally biased region" description="Polar residues" evidence="4">
    <location>
        <begin position="3013"/>
        <end position="3023"/>
    </location>
</feature>
<evidence type="ECO:0000313" key="7">
    <source>
        <dbReference type="EMBL" id="GMF24638.1"/>
    </source>
</evidence>
<dbReference type="EMBL" id="BSXT01000334">
    <property type="protein sequence ID" value="GMF24638.1"/>
    <property type="molecule type" value="Genomic_DNA"/>
</dbReference>
<keyword evidence="3" id="KW-0445">Lipid transport</keyword>
<dbReference type="InterPro" id="IPR009543">
    <property type="entry name" value="VPS13_VAB"/>
</dbReference>
<comment type="similarity">
    <text evidence="1">Belongs to the VPS13 family.</text>
</comment>
<feature type="region of interest" description="Disordered" evidence="4">
    <location>
        <begin position="975"/>
        <end position="995"/>
    </location>
</feature>
<dbReference type="Proteomes" id="UP001165121">
    <property type="component" value="Unassembled WGS sequence"/>
</dbReference>
<dbReference type="OrthoDB" id="428159at2759"/>
<evidence type="ECO:0000313" key="8">
    <source>
        <dbReference type="Proteomes" id="UP001165121"/>
    </source>
</evidence>
<dbReference type="InterPro" id="IPR026847">
    <property type="entry name" value="VPS13"/>
</dbReference>
<dbReference type="PANTHER" id="PTHR16166">
    <property type="entry name" value="VACUOLAR PROTEIN SORTING-ASSOCIATED PROTEIN VPS13"/>
    <property type="match status" value="1"/>
</dbReference>
<dbReference type="InterPro" id="IPR026854">
    <property type="entry name" value="VPS13_N"/>
</dbReference>
<feature type="compositionally biased region" description="Polar residues" evidence="4">
    <location>
        <begin position="148"/>
        <end position="165"/>
    </location>
</feature>
<evidence type="ECO:0000256" key="2">
    <source>
        <dbReference type="ARBA" id="ARBA00022448"/>
    </source>
</evidence>
<gene>
    <name evidence="7" type="ORF">Pfra01_000418700</name>
</gene>
<feature type="region of interest" description="Disordered" evidence="4">
    <location>
        <begin position="3097"/>
        <end position="3116"/>
    </location>
</feature>
<sequence>MFPFRERNSVWREAGDFAMFEKVVESVLEEYVSEWVEGLDSEKMKVALFAGKVEFRDLRMRGAALDKFKLPMKMKSGSVGRLSIKVPWKRLTSQAVKIKVEDVFLVVEPTDQDEARTTEEDDDSYALRTRWAKQQEVRMFELLETVKNDGSTASESEGDGTNASAVDSDPTASWGYRKKILNTILDNVSFEFSNIHVRYEDSKHLASSIPLALGLTIDSIVISTTNANGQEEFVDRAHDRTAFVHRRLEMVQASVYGDHIEALGAQGRKGPSTSGSNIIHPFSTRINLARNHDQRTASTIPKLRCSAEISAIRTCLTPQQSTFLISIADFVSAHEMYLKRLHFQRKRPAVPVRSNAKLWWQYALRGVLELHHHALSSQKTPTTAAGGETARKSSIAHRRCNWKLFTTLWFARKEYIRLHKNMLRAAKKKKLDIESVMADRARLNALEDALEVPTIVFFRICAVRELELEGQGNDSPRKLSQWKSKFSTGRASSSSNASISTRESFLDKLDIYLAVNERMHASSEARTASFHEERNVEALLMALDLVVVSFEVVLVEEYNVGDKSDTRDFLRFELNEFVVTVLQRSSSSTFSSRITSVQILDFRQTYEAVTLEKKEPQALLSMIDTIAPNGQAVSRKNPFVELNIESSENKFQLDCTFERFRYIHNLYATSKLRAYFIARVDEPAEPIPSSVITLPTPPKPLGKISKLPAELQLKTSIENVFGNVKARRRSDVRSRTIPTREVLFSVKVPEVDVFIHTTVASAEVEARLVGTHFQNGAAHSTFELSIEEAEAYFLEPEVSVNVSDGQEVDADDKQRKRSTLMQSTRLVFYGEKLIEGYLIPKWQMKCTAPPLQFSMSSKQYQQLLQASAEWQSPKNEQETTHPGSSTHFVVEDERLNVCFSIPQILIDFSGEGPIQAALSAASSASEVITGFELDIRDLNVMARFSSIAQAATIDLGLLSLTKRMTYRTVTKGEVDDFVTNDTSPPDRKDQDSTPVPAALLVSKSTSDSVYDQCTGHRTPKLFEFSGKTNIMISSSKPFMGEANIEQVALYWDHELLVALVQYHSKSLNASPSTSDETPISQSVITEQLARFALQIKIQRWFAFFMPKMCWQDRVSLGLSGADLRCNISTLQTQYVCAELKGVGETILKSSRFKKLHDIVEKDSNGDEAQDMAFSEETDMLLRVQTPLRVLIESAGFGSLEHRGGTASYYRIESEEVEVNYLHTYWSPFLEHVTKEIAGFSRWIDLLRMPPGMKSLNERVNLELDISHLVLKIPTCEKEGKHKSPSDHIEVDVSNLVAASRAYPENVTQEQNGVQAGRVQLFTVMAKPQRPNQVIQESMTTEGDELPLNHYSVGQFSDLFIEYVAVPHAPTSIGDVDKEEGDETKASPLDLSAVIAEIERMCSHVKVELWSKTNWMESRTIADGEDAANPGDAWTKNSATTLAFNPYQLELLSRVLNNNIVGSLSTPVCSPSNADDMKVSDIEFDFADLALDLLDPLDPCVDESSSDNPSSGTAIARVCLERLQVAADGFASLRSQYRASSFKGGLWKIDWSEGEVEGSTNNEAFKSEVRALCGSIFSLSDDVSKHGVDIILDRRAPSPEVPVPPKEIRIHLDNGELLPLIVEFGQRLRYFASIESDLSEQIERAETSLDVSITTGFVHYLAAECIPNHVDDLGNEDENSQRLHPKDSTLKMIASGCIVGRYHSDEPENSRTQLYGRNMCVKVSSQWPPEPSLLVASASTPSQFESPTKTDMSGGAIELPSKYERTVCDDFTIDLELVTAEDAEATMAVTLTHFHAVICTIDLFLFSQAQKVFGTDDEGSDDNDEKDKAEATESQDGDGDSKSVEAQPRPLAPPEIEFREDSISMIELLLEDTSITLLRQSGPHLSPIARLYTFRAMCKATYEVGERIDGVVPTLTEVAVEFPDESLNEPCADDGVSIWGFNTALGSWEPIVEPWMFDLKGSLIRDETGEMTANLDFTGKEGHPLNINISPAMIDSFCLTVKAYDGALSCERAPYVSLTNIISSDCYLVNDTGAPITYWVTHDIGTASRGFTYASRRKPKRETLANRAKVPLELLTSISPSLRAEQTVSFCWDDAEWHPLTDIPIRNTGKYIYAVRPRHGATESNSESNKDNGDTRPTATTSIQKPQLLHALLDISAAAGYRTFTISSLVRLFNETNITVDCGVLEADGKTITEIGTIEPKEACSIPFRLVPQIWSVRVFMKPHLYQAPTQEFSNSKLSASPPSANREHRWSNELFISEKENSTLHTASCSLVLDDYACKCQKMIDGTVPFHPSLICKANGSYFHAQSRVFTSSNASSLQYAQLKLMSPLTLVNNCGVPIIAVLFTLKKVRRTTGATPDSEDAHIVSSQVIPPYDRIDTLSSALHDETYCSISMTGSSWSRLFRIPGVLDAAEDTTKATMQATALKAISSLPIKPGSNINNVVLSLLDFQSRTATLNVSFDSKETREKNAGHFMIVQPRFLLRNATSLPLVFSPQPKLIEKIPGTKSMMARFAKSPFSPSRKKQKEECCGSPQLEAIHSKLNGLKDQAVSEDDIDEEELQAHYYSEISAIMVQLEGNTQQSSSAQDISLEVGANTPLRVYNEATKRYHDIVALFKQVGGSSSMVVTFVERYLLLNQTDHQLVASAVYDISSAKKGQIDDKKILMAPPRSTSEFSWWAHSSIPSDTCIRIKVLGNSSNGSDGGAKDYQWSGKFSLHDVSETALKVSTPDASRICVLRVQVRVEAAVQVCVLVTNEDVAEFPLYRIINSCARETIWFKQICDGVKKDASAFQRGVMQSLAPGQSVCFGWDEAYFLGIPNREISVWYAPKDGTTSSDYHSSILLDQPGESQQVEIPSQSAIPKAPSRVYVRWHLQGLTKTMVAQDQPLNRKERAGKQTRELVAAHGETERSTTPGFTSEVVAHFRLPHFGISFVTSTPDELLLFSGQDVDIAYANINNDHDQCEVKIGCFQLDNQLSGAIYPVVVAPILKKGSGCVGFRGDASSSPDKQKSVEVRSAQGTDGPSSEATIGERSDAKRSNRPHFFHMSILRLSYDENMDYIKYFSAMMQPARVQIDEAFLLAIAAFVTDCLEAVERKYPPERRRLTSEASKVQSRGSPDRRFTTNSERRIYIETLQLHPVKIQLSITILNHYGEGEDSITGLVSLVKLPIAVTKALLSSTFSQIDSATLYLNALHLNHAFASGAFLMSTVQQHYLLQGMRQIYSLVGAADILGNPVGLVTNLGVGVKDFFYEPAAGLVTSPQEFVLGLSRGTTSLFTHSLYGAFSAASKVTGTLSEGIATLSLDRKYLAERRAQGPRKQVATHIGTGLIHGTKQLGKGIFAGVTGVITAPTQGALQGGLPGFIEGVGKGLIGVAVKPAAGVLDLAATTAAGITATTSALDRRTGLGKEVYRRREPRLLRVTSDQRVRVYTPPDALVSRLLLTLPLKFKLQLPNELYDAHIFLPSARILVATSLRLLLLEFASEGTLASLTTAIMSSTSIPPPAVLWSHALSKLVGAQRTPTGVAVHMSSSAVDAEVIEAGVEKASGDITSFTVPDLEDLSSSGCDRVLSFLTDLVVRHQRATATCFASE</sequence>
<feature type="domain" description="Vacuolar protein sorting-associated protein 13 VPS13 adaptor binding" evidence="6">
    <location>
        <begin position="2596"/>
        <end position="2808"/>
    </location>
</feature>
<reference evidence="7" key="1">
    <citation type="submission" date="2023-04" db="EMBL/GenBank/DDBJ databases">
        <title>Phytophthora fragariaefolia NBRC 109709.</title>
        <authorList>
            <person name="Ichikawa N."/>
            <person name="Sato H."/>
            <person name="Tonouchi N."/>
        </authorList>
    </citation>
    <scope>NUCLEOTIDE SEQUENCE</scope>
    <source>
        <strain evidence="7">NBRC 109709</strain>
    </source>
</reference>
<dbReference type="PANTHER" id="PTHR16166:SF93">
    <property type="entry name" value="INTERMEMBRANE LIPID TRANSFER PROTEIN VPS13"/>
    <property type="match status" value="1"/>
</dbReference>
<evidence type="ECO:0000259" key="5">
    <source>
        <dbReference type="Pfam" id="PF12624"/>
    </source>
</evidence>
<comment type="caution">
    <text evidence="7">The sequence shown here is derived from an EMBL/GenBank/DDBJ whole genome shotgun (WGS) entry which is preliminary data.</text>
</comment>
<dbReference type="Pfam" id="PF25036">
    <property type="entry name" value="VPS13_VAB"/>
    <property type="match status" value="1"/>
</dbReference>
<dbReference type="GO" id="GO:0006623">
    <property type="term" value="P:protein targeting to vacuole"/>
    <property type="evidence" value="ECO:0007669"/>
    <property type="project" value="TreeGrafter"/>
</dbReference>
<evidence type="ECO:0000256" key="4">
    <source>
        <dbReference type="SAM" id="MobiDB-lite"/>
    </source>
</evidence>
<feature type="region of interest" description="Disordered" evidence="4">
    <location>
        <begin position="1814"/>
        <end position="1855"/>
    </location>
</feature>
<feature type="domain" description="Chorein N-terminal" evidence="5">
    <location>
        <begin position="19"/>
        <end position="614"/>
    </location>
</feature>
<organism evidence="7 8">
    <name type="scientific">Phytophthora fragariaefolia</name>
    <dbReference type="NCBI Taxonomy" id="1490495"/>
    <lineage>
        <taxon>Eukaryota</taxon>
        <taxon>Sar</taxon>
        <taxon>Stramenopiles</taxon>
        <taxon>Oomycota</taxon>
        <taxon>Peronosporomycetes</taxon>
        <taxon>Peronosporales</taxon>
        <taxon>Peronosporaceae</taxon>
        <taxon>Phytophthora</taxon>
    </lineage>
</organism>
<accession>A0A9W6U392</accession>
<feature type="region of interest" description="Disordered" evidence="4">
    <location>
        <begin position="2118"/>
        <end position="2140"/>
    </location>
</feature>
<name>A0A9W6U392_9STRA</name>
<evidence type="ECO:0000256" key="1">
    <source>
        <dbReference type="ARBA" id="ARBA00006545"/>
    </source>
</evidence>
<feature type="compositionally biased region" description="Acidic residues" evidence="4">
    <location>
        <begin position="1814"/>
        <end position="1823"/>
    </location>
</feature>
<evidence type="ECO:0000256" key="3">
    <source>
        <dbReference type="ARBA" id="ARBA00023055"/>
    </source>
</evidence>
<dbReference type="GO" id="GO:0045053">
    <property type="term" value="P:protein retention in Golgi apparatus"/>
    <property type="evidence" value="ECO:0007669"/>
    <property type="project" value="TreeGrafter"/>
</dbReference>
<dbReference type="Pfam" id="PF12624">
    <property type="entry name" value="VPS13_N"/>
    <property type="match status" value="1"/>
</dbReference>
<keyword evidence="8" id="KW-1185">Reference proteome</keyword>